<evidence type="ECO:0000259" key="2">
    <source>
        <dbReference type="PROSITE" id="PS50968"/>
    </source>
</evidence>
<proteinExistence type="predicted"/>
<dbReference type="InterPro" id="IPR050537">
    <property type="entry name" value="2-oxoacid_dehydrogenase"/>
</dbReference>
<evidence type="ECO:0000313" key="4">
    <source>
        <dbReference type="Proteomes" id="UP000250241"/>
    </source>
</evidence>
<reference evidence="3 4" key="1">
    <citation type="submission" date="2016-10" db="EMBL/GenBank/DDBJ databases">
        <title>Genome sequence of Rothia aeria strain JCM11412.</title>
        <authorList>
            <person name="Nambu T."/>
        </authorList>
    </citation>
    <scope>NUCLEOTIDE SEQUENCE [LARGE SCALE GENOMIC DNA]</scope>
    <source>
        <strain evidence="3 4">JCM 11412</strain>
    </source>
</reference>
<dbReference type="GO" id="GO:0005829">
    <property type="term" value="C:cytosol"/>
    <property type="evidence" value="ECO:0007669"/>
    <property type="project" value="TreeGrafter"/>
</dbReference>
<dbReference type="InterPro" id="IPR000089">
    <property type="entry name" value="Biotin_lipoyl"/>
</dbReference>
<dbReference type="PANTHER" id="PTHR43416:SF8">
    <property type="entry name" value="LIPOAMIDE ACYLTRANSFERASE COMPONENT OF BRANCHED-CHAIN ALPHA-KETO ACID DEHYDROGENASE COMPLEX"/>
    <property type="match status" value="1"/>
</dbReference>
<dbReference type="Gene3D" id="2.40.50.100">
    <property type="match status" value="1"/>
</dbReference>
<dbReference type="SUPFAM" id="SSF51230">
    <property type="entry name" value="Single hybrid motif"/>
    <property type="match status" value="1"/>
</dbReference>
<evidence type="ECO:0000313" key="3">
    <source>
        <dbReference type="EMBL" id="BAV88534.1"/>
    </source>
</evidence>
<keyword evidence="3" id="KW-0012">Acyltransferase</keyword>
<keyword evidence="4" id="KW-1185">Reference proteome</keyword>
<sequence length="73" mass="7643">MSHTVELPALGESVTEGTVTRWLVAVGDTIAVDEPLVEVSTDKVDTEVPSPVAGVVEQILVEEDEDVEVGAPS</sequence>
<dbReference type="EMBL" id="AP017895">
    <property type="protein sequence ID" value="BAV88534.1"/>
    <property type="molecule type" value="Genomic_DNA"/>
</dbReference>
<dbReference type="PROSITE" id="PS00189">
    <property type="entry name" value="LIPOYL"/>
    <property type="match status" value="1"/>
</dbReference>
<dbReference type="CDD" id="cd06849">
    <property type="entry name" value="lipoyl_domain"/>
    <property type="match status" value="1"/>
</dbReference>
<feature type="domain" description="Lipoyl-binding" evidence="2">
    <location>
        <begin position="2"/>
        <end position="73"/>
    </location>
</feature>
<dbReference type="PROSITE" id="PS50968">
    <property type="entry name" value="BIOTINYL_LIPOYL"/>
    <property type="match status" value="1"/>
</dbReference>
<organism evidence="3 4">
    <name type="scientific">Rothia aeria</name>
    <dbReference type="NCBI Taxonomy" id="172042"/>
    <lineage>
        <taxon>Bacteria</taxon>
        <taxon>Bacillati</taxon>
        <taxon>Actinomycetota</taxon>
        <taxon>Actinomycetes</taxon>
        <taxon>Micrococcales</taxon>
        <taxon>Micrococcaceae</taxon>
        <taxon>Rothia</taxon>
    </lineage>
</organism>
<dbReference type="KEGG" id="raj:RA11412_2235"/>
<protein>
    <submittedName>
        <fullName evidence="3">Dihydrolipoamide acyltransferase component</fullName>
    </submittedName>
</protein>
<dbReference type="AlphaFoldDB" id="A0A2Z5R1W7"/>
<keyword evidence="1" id="KW-0450">Lipoyl</keyword>
<dbReference type="GO" id="GO:0004149">
    <property type="term" value="F:dihydrolipoyllysine-residue succinyltransferase activity"/>
    <property type="evidence" value="ECO:0007669"/>
    <property type="project" value="TreeGrafter"/>
</dbReference>
<name>A0A2Z5R1W7_9MICC</name>
<dbReference type="InterPro" id="IPR003016">
    <property type="entry name" value="2-oxoA_DH_lipoyl-BS"/>
</dbReference>
<gene>
    <name evidence="3" type="ORF">RA11412_2235</name>
</gene>
<keyword evidence="3" id="KW-0808">Transferase</keyword>
<dbReference type="GO" id="GO:0006099">
    <property type="term" value="P:tricarboxylic acid cycle"/>
    <property type="evidence" value="ECO:0007669"/>
    <property type="project" value="TreeGrafter"/>
</dbReference>
<dbReference type="Proteomes" id="UP000250241">
    <property type="component" value="Chromosome"/>
</dbReference>
<dbReference type="PANTHER" id="PTHR43416">
    <property type="entry name" value="DIHYDROLIPOYLLYSINE-RESIDUE SUCCINYLTRANSFERASE COMPONENT OF 2-OXOGLUTARATE DEHYDROGENASE COMPLEX, MITOCHONDRIAL-RELATED"/>
    <property type="match status" value="1"/>
</dbReference>
<evidence type="ECO:0000256" key="1">
    <source>
        <dbReference type="ARBA" id="ARBA00022823"/>
    </source>
</evidence>
<dbReference type="Pfam" id="PF00364">
    <property type="entry name" value="Biotin_lipoyl"/>
    <property type="match status" value="1"/>
</dbReference>
<dbReference type="InterPro" id="IPR011053">
    <property type="entry name" value="Single_hybrid_motif"/>
</dbReference>
<accession>A0A2Z5R1W7</accession>